<keyword evidence="2 9" id="KW-0479">Metal-binding</keyword>
<dbReference type="Gene3D" id="3.90.320.10">
    <property type="match status" value="1"/>
</dbReference>
<comment type="function">
    <text evidence="9">CRISPR (clustered regularly interspaced short palindromic repeat) is an adaptive immune system that provides protection against mobile genetic elements (viruses, transposable elements and conjugative plasmids). CRISPR clusters contain sequences complementary to antecedent mobile elements and target invading nucleic acids. CRISPR clusters are transcribed and processed into CRISPR RNA (crRNA).</text>
</comment>
<sequence length="220" mass="25437">MDDLSISIRNLQHYMYCPHRWGLINIDCSWAENVYVTKGNLLHKRVHDPGRAYLSRQKRVMTSVPVYHDELGLYGVTDCIELTQSSNGITVEGFKGPCQLTIVEYKPRAPKNKAFNEDDALQVYAQKLCVDNIFHCSSEGVLYYADQKRRQPLPLEENSAIYQERLEAILKDIRRWTLEGKIPPIPPKQKCRGCSFNDVCLPKTKRREHFKAVLEKINTP</sequence>
<keyword evidence="5 9" id="KW-0408">Iron</keyword>
<evidence type="ECO:0000313" key="12">
    <source>
        <dbReference type="Proteomes" id="UP000473648"/>
    </source>
</evidence>
<gene>
    <name evidence="11" type="primary">cas4</name>
    <name evidence="11" type="ORF">FRC53_09120</name>
</gene>
<dbReference type="Proteomes" id="UP000473648">
    <property type="component" value="Unassembled WGS sequence"/>
</dbReference>
<comment type="similarity">
    <text evidence="9">Belongs to the CRISPR-associated exonuclease Cas4 family.</text>
</comment>
<proteinExistence type="inferred from homology"/>
<evidence type="ECO:0000256" key="6">
    <source>
        <dbReference type="ARBA" id="ARBA00023014"/>
    </source>
</evidence>
<evidence type="ECO:0000256" key="7">
    <source>
        <dbReference type="ARBA" id="ARBA00023118"/>
    </source>
</evidence>
<keyword evidence="4 9" id="KW-0269">Exonuclease</keyword>
<dbReference type="Pfam" id="PF01930">
    <property type="entry name" value="Cas_Cas4"/>
    <property type="match status" value="1"/>
</dbReference>
<dbReference type="NCBIfam" id="TIGR00372">
    <property type="entry name" value="cas4"/>
    <property type="match status" value="1"/>
</dbReference>
<dbReference type="GO" id="GO:0046872">
    <property type="term" value="F:metal ion binding"/>
    <property type="evidence" value="ECO:0007669"/>
    <property type="project" value="UniProtKB-KW"/>
</dbReference>
<protein>
    <recommendedName>
        <fullName evidence="9">CRISPR-associated exonuclease Cas4</fullName>
        <ecNumber evidence="9">3.1.12.1</ecNumber>
    </recommendedName>
</protein>
<keyword evidence="7 9" id="KW-0051">Antiviral defense</keyword>
<feature type="domain" description="DUF83" evidence="10">
    <location>
        <begin position="10"/>
        <end position="201"/>
    </location>
</feature>
<keyword evidence="3 9" id="KW-0378">Hydrolase</keyword>
<dbReference type="InterPro" id="IPR013343">
    <property type="entry name" value="CRISPR-assoc_prot_Cas4"/>
</dbReference>
<keyword evidence="1 9" id="KW-0540">Nuclease</keyword>
<name>A0A6L5GTI2_9FIRM</name>
<reference evidence="11" key="1">
    <citation type="journal article" date="2020" name="Appl. Environ. Microbiol.">
        <title>Medium-Chain Fatty Acid Synthesis by 'Candidatus Weimeria bifida' gen. nov., sp. nov., and 'Candidatus Pseudoramibacter fermentans' sp. nov.</title>
        <authorList>
            <person name="Scarborough M.J."/>
            <person name="Myers K.S."/>
            <person name="Donohue T.J."/>
            <person name="Noguera D.R."/>
        </authorList>
    </citation>
    <scope>NUCLEOTIDE SEQUENCE</scope>
    <source>
        <strain evidence="11">EUB1.1</strain>
    </source>
</reference>
<evidence type="ECO:0000256" key="3">
    <source>
        <dbReference type="ARBA" id="ARBA00022801"/>
    </source>
</evidence>
<dbReference type="EMBL" id="VOGB01000005">
    <property type="protein sequence ID" value="MQM73555.1"/>
    <property type="molecule type" value="Genomic_DNA"/>
</dbReference>
<dbReference type="InterPro" id="IPR022765">
    <property type="entry name" value="Dna2/Cas4_DUF83"/>
</dbReference>
<dbReference type="GO" id="GO:0004527">
    <property type="term" value="F:exonuclease activity"/>
    <property type="evidence" value="ECO:0007669"/>
    <property type="project" value="UniProtKB-KW"/>
</dbReference>
<dbReference type="GO" id="GO:0051607">
    <property type="term" value="P:defense response to virus"/>
    <property type="evidence" value="ECO:0007669"/>
    <property type="project" value="UniProtKB-KW"/>
</dbReference>
<evidence type="ECO:0000256" key="4">
    <source>
        <dbReference type="ARBA" id="ARBA00022839"/>
    </source>
</evidence>
<evidence type="ECO:0000313" key="11">
    <source>
        <dbReference type="EMBL" id="MQM73555.1"/>
    </source>
</evidence>
<evidence type="ECO:0000256" key="2">
    <source>
        <dbReference type="ARBA" id="ARBA00022723"/>
    </source>
</evidence>
<keyword evidence="6 9" id="KW-0411">Iron-sulfur</keyword>
<dbReference type="InterPro" id="IPR011604">
    <property type="entry name" value="PDDEXK-like_dom_sf"/>
</dbReference>
<keyword evidence="8 9" id="KW-0464">Manganese</keyword>
<evidence type="ECO:0000256" key="1">
    <source>
        <dbReference type="ARBA" id="ARBA00022722"/>
    </source>
</evidence>
<accession>A0A6L5GTI2</accession>
<dbReference type="AlphaFoldDB" id="A0A6L5GTI2"/>
<keyword evidence="12" id="KW-1185">Reference proteome</keyword>
<organism evidence="11 12">
    <name type="scientific">Candidatus Pseudoramibacter fermentans</name>
    <dbReference type="NCBI Taxonomy" id="2594427"/>
    <lineage>
        <taxon>Bacteria</taxon>
        <taxon>Bacillati</taxon>
        <taxon>Bacillota</taxon>
        <taxon>Clostridia</taxon>
        <taxon>Eubacteriales</taxon>
        <taxon>Eubacteriaceae</taxon>
        <taxon>Pseudoramibacter</taxon>
    </lineage>
</organism>
<dbReference type="GO" id="GO:0051536">
    <property type="term" value="F:iron-sulfur cluster binding"/>
    <property type="evidence" value="ECO:0007669"/>
    <property type="project" value="UniProtKB-KW"/>
</dbReference>
<evidence type="ECO:0000256" key="9">
    <source>
        <dbReference type="RuleBase" id="RU365022"/>
    </source>
</evidence>
<evidence type="ECO:0000259" key="10">
    <source>
        <dbReference type="Pfam" id="PF01930"/>
    </source>
</evidence>
<comment type="caution">
    <text evidence="11">The sequence shown here is derived from an EMBL/GenBank/DDBJ whole genome shotgun (WGS) entry which is preliminary data.</text>
</comment>
<dbReference type="EC" id="3.1.12.1" evidence="9"/>
<evidence type="ECO:0000256" key="8">
    <source>
        <dbReference type="ARBA" id="ARBA00023211"/>
    </source>
</evidence>
<comment type="cofactor">
    <cofactor evidence="9">
        <name>Mg(2+)</name>
        <dbReference type="ChEBI" id="CHEBI:18420"/>
    </cofactor>
    <cofactor evidence="9">
        <name>Mn(2+)</name>
        <dbReference type="ChEBI" id="CHEBI:29035"/>
    </cofactor>
    <text evidence="9">Mg(2+) or Mn(2+) required for ssDNA cleavage activity.</text>
</comment>
<evidence type="ECO:0000256" key="5">
    <source>
        <dbReference type="ARBA" id="ARBA00023004"/>
    </source>
</evidence>
<comment type="cofactor">
    <cofactor evidence="9">
        <name>iron-sulfur cluster</name>
        <dbReference type="ChEBI" id="CHEBI:30408"/>
    </cofactor>
</comment>